<reference evidence="7 8" key="1">
    <citation type="submission" date="2024-07" db="EMBL/GenBank/DDBJ databases">
        <title>Section-level genome sequencing and comparative genomics of Aspergillus sections Usti and Cavernicolus.</title>
        <authorList>
            <consortium name="Lawrence Berkeley National Laboratory"/>
            <person name="Nybo J.L."/>
            <person name="Vesth T.C."/>
            <person name="Theobald S."/>
            <person name="Frisvad J.C."/>
            <person name="Larsen T.O."/>
            <person name="Kjaerboelling I."/>
            <person name="Rothschild-Mancinelli K."/>
            <person name="Lyhne E.K."/>
            <person name="Kogle M.E."/>
            <person name="Barry K."/>
            <person name="Clum A."/>
            <person name="Na H."/>
            <person name="Ledsgaard L."/>
            <person name="Lin J."/>
            <person name="Lipzen A."/>
            <person name="Kuo A."/>
            <person name="Riley R."/>
            <person name="Mondo S."/>
            <person name="Labutti K."/>
            <person name="Haridas S."/>
            <person name="Pangalinan J."/>
            <person name="Salamov A.A."/>
            <person name="Simmons B.A."/>
            <person name="Magnuson J.K."/>
            <person name="Chen J."/>
            <person name="Drula E."/>
            <person name="Henrissat B."/>
            <person name="Wiebenga A."/>
            <person name="Lubbers R.J."/>
            <person name="Gomes A.C."/>
            <person name="Makela M.R."/>
            <person name="Stajich J."/>
            <person name="Grigoriev I.V."/>
            <person name="Mortensen U.H."/>
            <person name="De Vries R.P."/>
            <person name="Baker S.E."/>
            <person name="Andersen M.R."/>
        </authorList>
    </citation>
    <scope>NUCLEOTIDE SEQUENCE [LARGE SCALE GENOMIC DNA]</scope>
    <source>
        <strain evidence="7 8">CBS 209.92</strain>
    </source>
</reference>
<dbReference type="Pfam" id="PF13813">
    <property type="entry name" value="MBOAT_2"/>
    <property type="match status" value="1"/>
</dbReference>
<keyword evidence="3 5" id="KW-1133">Transmembrane helix</keyword>
<keyword evidence="2 5" id="KW-0812">Transmembrane</keyword>
<name>A0ABR4FLT6_9EURO</name>
<organism evidence="7 8">
    <name type="scientific">Aspergillus keveii</name>
    <dbReference type="NCBI Taxonomy" id="714993"/>
    <lineage>
        <taxon>Eukaryota</taxon>
        <taxon>Fungi</taxon>
        <taxon>Dikarya</taxon>
        <taxon>Ascomycota</taxon>
        <taxon>Pezizomycotina</taxon>
        <taxon>Eurotiomycetes</taxon>
        <taxon>Eurotiomycetidae</taxon>
        <taxon>Eurotiales</taxon>
        <taxon>Aspergillaceae</taxon>
        <taxon>Aspergillus</taxon>
        <taxon>Aspergillus subgen. Nidulantes</taxon>
    </lineage>
</organism>
<evidence type="ECO:0000256" key="5">
    <source>
        <dbReference type="SAM" id="Phobius"/>
    </source>
</evidence>
<dbReference type="Proteomes" id="UP001610563">
    <property type="component" value="Unassembled WGS sequence"/>
</dbReference>
<evidence type="ECO:0000259" key="6">
    <source>
        <dbReference type="Pfam" id="PF13813"/>
    </source>
</evidence>
<dbReference type="EMBL" id="JBFTWV010000198">
    <property type="protein sequence ID" value="KAL2784017.1"/>
    <property type="molecule type" value="Genomic_DNA"/>
</dbReference>
<evidence type="ECO:0000313" key="8">
    <source>
        <dbReference type="Proteomes" id="UP001610563"/>
    </source>
</evidence>
<accession>A0ABR4FLT6</accession>
<keyword evidence="4 5" id="KW-0472">Membrane</keyword>
<evidence type="ECO:0000256" key="3">
    <source>
        <dbReference type="ARBA" id="ARBA00022989"/>
    </source>
</evidence>
<protein>
    <submittedName>
        <fullName evidence="7">Membrane bound O-acyl transferase family-domain-containing protein</fullName>
    </submittedName>
</protein>
<evidence type="ECO:0000256" key="4">
    <source>
        <dbReference type="ARBA" id="ARBA00023136"/>
    </source>
</evidence>
<comment type="caution">
    <text evidence="7">The sequence shown here is derived from an EMBL/GenBank/DDBJ whole genome shotgun (WGS) entry which is preliminary data.</text>
</comment>
<comment type="subcellular location">
    <subcellularLocation>
        <location evidence="1">Membrane</location>
        <topology evidence="1">Multi-pass membrane protein</topology>
    </subcellularLocation>
</comment>
<keyword evidence="7" id="KW-0808">Transferase</keyword>
<feature type="domain" description="Wax synthase" evidence="6">
    <location>
        <begin position="249"/>
        <end position="354"/>
    </location>
</feature>
<feature type="transmembrane region" description="Helical" evidence="5">
    <location>
        <begin position="37"/>
        <end position="56"/>
    </location>
</feature>
<dbReference type="InterPro" id="IPR032805">
    <property type="entry name" value="Wax_synthase_dom"/>
</dbReference>
<dbReference type="GO" id="GO:0016740">
    <property type="term" value="F:transferase activity"/>
    <property type="evidence" value="ECO:0007669"/>
    <property type="project" value="UniProtKB-KW"/>
</dbReference>
<feature type="transmembrane region" description="Helical" evidence="5">
    <location>
        <begin position="216"/>
        <end position="241"/>
    </location>
</feature>
<sequence>MDHLEPLLATIAVCNQYALIHLTIGFITAFTPATSHLRAIAVAAIVALAMSIQIAVQNAANIPIPVRGILAMGAWIQVFNSLDILVYTRITYTEHIRWWKEKSQREGLDSTPAVSPLRFALTIPNNFRRVNTKWQITALYNFNSSSPGTIPGRADFLTARLKSIFLLSGTALFLSKAGSHLNWRPKERDVLLADLEKRVCLVDTSWESVRTQIHPVLFFIITLFMLHKILYNLLSIAAVSLHLSSPASWRPFQAPPREAWTVRRFWRHFWHQSFRAFLTANTDLIISSTRRHLPVQTQTPRGRGSTRTRTSTSTISSRYIRYFICFGISGLIHLLLDHAIGIPLHDSGAMQFLLLQPVAFAVEDAAAYLVANRCIPGMARGERISRAIGYTWVMAFSLWSWRPWALPVLRRALEVREPITSRWFLGVGVEG</sequence>
<evidence type="ECO:0000313" key="7">
    <source>
        <dbReference type="EMBL" id="KAL2784017.1"/>
    </source>
</evidence>
<evidence type="ECO:0000256" key="2">
    <source>
        <dbReference type="ARBA" id="ARBA00022692"/>
    </source>
</evidence>
<feature type="transmembrane region" description="Helical" evidence="5">
    <location>
        <begin position="6"/>
        <end position="30"/>
    </location>
</feature>
<evidence type="ECO:0000256" key="1">
    <source>
        <dbReference type="ARBA" id="ARBA00004141"/>
    </source>
</evidence>
<proteinExistence type="predicted"/>
<gene>
    <name evidence="7" type="ORF">BJX66DRAFT_97320</name>
</gene>
<keyword evidence="8" id="KW-1185">Reference proteome</keyword>